<dbReference type="AlphaFoldDB" id="A0A1X6WRE4"/>
<dbReference type="OrthoDB" id="9813231at2"/>
<reference evidence="3" key="1">
    <citation type="submission" date="2017-02" db="EMBL/GenBank/DDBJ databases">
        <authorList>
            <person name="Dridi B."/>
        </authorList>
    </citation>
    <scope>NUCLEOTIDE SEQUENCE [LARGE SCALE GENOMIC DNA]</scope>
    <source>
        <strain evidence="3">bH819</strain>
    </source>
</reference>
<name>A0A1X6WRE4_9ENTE</name>
<evidence type="ECO:0000259" key="1">
    <source>
        <dbReference type="Pfam" id="PF08818"/>
    </source>
</evidence>
<proteinExistence type="predicted"/>
<organism evidence="2 3">
    <name type="scientific">Vagococcus fluvialis bH819</name>
    <dbReference type="NCBI Taxonomy" id="1255619"/>
    <lineage>
        <taxon>Bacteria</taxon>
        <taxon>Bacillati</taxon>
        <taxon>Bacillota</taxon>
        <taxon>Bacilli</taxon>
        <taxon>Lactobacillales</taxon>
        <taxon>Enterococcaceae</taxon>
        <taxon>Vagococcus</taxon>
    </lineage>
</organism>
<dbReference type="Gene3D" id="3.90.1150.200">
    <property type="match status" value="1"/>
</dbReference>
<gene>
    <name evidence="2" type="ORF">FM121_12080</name>
</gene>
<dbReference type="SUPFAM" id="SSF159888">
    <property type="entry name" value="YdhG-like"/>
    <property type="match status" value="1"/>
</dbReference>
<dbReference type="Pfam" id="PF08818">
    <property type="entry name" value="DUF1801"/>
    <property type="match status" value="1"/>
</dbReference>
<feature type="domain" description="YdhG-like" evidence="1">
    <location>
        <begin position="17"/>
        <end position="131"/>
    </location>
</feature>
<protein>
    <submittedName>
        <fullName evidence="2">DUF1801 domain-containing protein</fullName>
    </submittedName>
</protein>
<keyword evidence="3" id="KW-1185">Reference proteome</keyword>
<evidence type="ECO:0000313" key="2">
    <source>
        <dbReference type="EMBL" id="SLM86829.1"/>
    </source>
</evidence>
<evidence type="ECO:0000313" key="3">
    <source>
        <dbReference type="Proteomes" id="UP000195918"/>
    </source>
</evidence>
<accession>A0A1X6WRE4</accession>
<dbReference type="InterPro" id="IPR014922">
    <property type="entry name" value="YdhG-like"/>
</dbReference>
<dbReference type="Proteomes" id="UP000195918">
    <property type="component" value="Unassembled WGS sequence"/>
</dbReference>
<dbReference type="EMBL" id="FWFD01000015">
    <property type="protein sequence ID" value="SLM86829.1"/>
    <property type="molecule type" value="Genomic_DNA"/>
</dbReference>
<sequence length="154" mass="18097">MNQIEEYINSIDEKRVESFNKLYQTVKTKIPTGFQEIMSYGMISFVVPLEIYPKGYLNRTEEPLPFVSIAVQKNHIALYHMGIMGNKEVLTWFEEEYAKQVSTKLNMGKSCIRFTNAKKIPYHLIGELMTKISLEEWVITYEKYMNKGSYNDEK</sequence>
<dbReference type="RefSeq" id="WP_086952435.1">
    <property type="nucleotide sequence ID" value="NZ_FWFD01000015.1"/>
</dbReference>